<organism evidence="1 2">
    <name type="scientific">Mytilus galloprovincialis</name>
    <name type="common">Mediterranean mussel</name>
    <dbReference type="NCBI Taxonomy" id="29158"/>
    <lineage>
        <taxon>Eukaryota</taxon>
        <taxon>Metazoa</taxon>
        <taxon>Spiralia</taxon>
        <taxon>Lophotrochozoa</taxon>
        <taxon>Mollusca</taxon>
        <taxon>Bivalvia</taxon>
        <taxon>Autobranchia</taxon>
        <taxon>Pteriomorphia</taxon>
        <taxon>Mytilida</taxon>
        <taxon>Mytiloidea</taxon>
        <taxon>Mytilidae</taxon>
        <taxon>Mytilinae</taxon>
        <taxon>Mytilus</taxon>
    </lineage>
</organism>
<sequence length="121" mass="13955">MTGQFNQCAFDENCKGTELFSLKECNKDTISHLRFFKCGTDMNIPESLLILNRAGLGLRLSNVIDKYICNQHRQQYGLQWKRKKRTCCHPLHDIAKSAKVARGINLTQSREIWLKLNLNTA</sequence>
<evidence type="ECO:0000313" key="2">
    <source>
        <dbReference type="Proteomes" id="UP000596742"/>
    </source>
</evidence>
<gene>
    <name evidence="1" type="ORF">MGAL_10B011581</name>
</gene>
<proteinExistence type="predicted"/>
<dbReference type="AlphaFoldDB" id="A0A8B6FHS4"/>
<feature type="non-terminal residue" evidence="1">
    <location>
        <position position="121"/>
    </location>
</feature>
<dbReference type="OrthoDB" id="6130713at2759"/>
<name>A0A8B6FHS4_MYTGA</name>
<evidence type="ECO:0000313" key="1">
    <source>
        <dbReference type="EMBL" id="VDI50374.1"/>
    </source>
</evidence>
<accession>A0A8B6FHS4</accession>
<dbReference type="Proteomes" id="UP000596742">
    <property type="component" value="Unassembled WGS sequence"/>
</dbReference>
<dbReference type="EMBL" id="UYJE01006948">
    <property type="protein sequence ID" value="VDI50374.1"/>
    <property type="molecule type" value="Genomic_DNA"/>
</dbReference>
<comment type="caution">
    <text evidence="1">The sequence shown here is derived from an EMBL/GenBank/DDBJ whole genome shotgun (WGS) entry which is preliminary data.</text>
</comment>
<protein>
    <submittedName>
        <fullName evidence="1">Uncharacterized protein</fullName>
    </submittedName>
</protein>
<reference evidence="1" key="1">
    <citation type="submission" date="2018-11" db="EMBL/GenBank/DDBJ databases">
        <authorList>
            <person name="Alioto T."/>
            <person name="Alioto T."/>
        </authorList>
    </citation>
    <scope>NUCLEOTIDE SEQUENCE</scope>
</reference>
<keyword evidence="2" id="KW-1185">Reference proteome</keyword>